<reference evidence="2 3" key="1">
    <citation type="submission" date="2020-07" db="EMBL/GenBank/DDBJ databases">
        <title>Sequencing the genomes of 1000 actinobacteria strains.</title>
        <authorList>
            <person name="Klenk H.-P."/>
        </authorList>
    </citation>
    <scope>NUCLEOTIDE SEQUENCE [LARGE SCALE GENOMIC DNA]</scope>
    <source>
        <strain evidence="2 3">DSM 42178</strain>
    </source>
</reference>
<comment type="caution">
    <text evidence="2">The sequence shown here is derived from an EMBL/GenBank/DDBJ whole genome shotgun (WGS) entry which is preliminary data.</text>
</comment>
<dbReference type="PANTHER" id="PTHR35400:SF3">
    <property type="entry name" value="SLL1072 PROTEIN"/>
    <property type="match status" value="1"/>
</dbReference>
<dbReference type="InterPro" id="IPR012296">
    <property type="entry name" value="Nuclease_put_TT1808"/>
</dbReference>
<feature type="domain" description="Putative restriction endonuclease" evidence="1">
    <location>
        <begin position="2"/>
        <end position="143"/>
    </location>
</feature>
<gene>
    <name evidence="2" type="ORF">FHU37_003079</name>
</gene>
<accession>A0A852ZUS2</accession>
<sequence length="162" mass="17642">MDGALMMSPAPGDVLHQYVSSELTGQLKKAIRSEGAHYRVAAAVNVRRGTSRLHVPDIVVAARDAVRRDTMVIPIGATVLLVEIVSKSNQSQDRVYKPALYAEAGVPAYWRVELEKPKRCVVVHELAGETYKEVASVTGRQAVDVAGRFTVELDVEALFDLG</sequence>
<dbReference type="EMBL" id="JACBZD010000001">
    <property type="protein sequence ID" value="NYI06136.1"/>
    <property type="molecule type" value="Genomic_DNA"/>
</dbReference>
<dbReference type="AlphaFoldDB" id="A0A852ZUS2"/>
<evidence type="ECO:0000259" key="1">
    <source>
        <dbReference type="Pfam" id="PF05685"/>
    </source>
</evidence>
<keyword evidence="2" id="KW-0378">Hydrolase</keyword>
<dbReference type="Pfam" id="PF05685">
    <property type="entry name" value="Uma2"/>
    <property type="match status" value="1"/>
</dbReference>
<evidence type="ECO:0000313" key="3">
    <source>
        <dbReference type="Proteomes" id="UP000567795"/>
    </source>
</evidence>
<evidence type="ECO:0000313" key="2">
    <source>
        <dbReference type="EMBL" id="NYI06136.1"/>
    </source>
</evidence>
<dbReference type="PANTHER" id="PTHR35400">
    <property type="entry name" value="SLR1083 PROTEIN"/>
    <property type="match status" value="1"/>
</dbReference>
<dbReference type="GO" id="GO:0004519">
    <property type="term" value="F:endonuclease activity"/>
    <property type="evidence" value="ECO:0007669"/>
    <property type="project" value="UniProtKB-KW"/>
</dbReference>
<protein>
    <submittedName>
        <fullName evidence="2">Uma2 family endonuclease</fullName>
    </submittedName>
</protein>
<name>A0A852ZUS2_9ACTN</name>
<dbReference type="SUPFAM" id="SSF52980">
    <property type="entry name" value="Restriction endonuclease-like"/>
    <property type="match status" value="1"/>
</dbReference>
<dbReference type="Proteomes" id="UP000567795">
    <property type="component" value="Unassembled WGS sequence"/>
</dbReference>
<dbReference type="CDD" id="cd06260">
    <property type="entry name" value="DUF820-like"/>
    <property type="match status" value="1"/>
</dbReference>
<keyword evidence="2" id="KW-0540">Nuclease</keyword>
<dbReference type="InterPro" id="IPR011335">
    <property type="entry name" value="Restrct_endonuc-II-like"/>
</dbReference>
<proteinExistence type="predicted"/>
<organism evidence="2 3">
    <name type="scientific">Allostreptomyces psammosilenae</name>
    <dbReference type="NCBI Taxonomy" id="1892865"/>
    <lineage>
        <taxon>Bacteria</taxon>
        <taxon>Bacillati</taxon>
        <taxon>Actinomycetota</taxon>
        <taxon>Actinomycetes</taxon>
        <taxon>Kitasatosporales</taxon>
        <taxon>Streptomycetaceae</taxon>
        <taxon>Allostreptomyces</taxon>
    </lineage>
</organism>
<dbReference type="InterPro" id="IPR008538">
    <property type="entry name" value="Uma2"/>
</dbReference>
<keyword evidence="3" id="KW-1185">Reference proteome</keyword>
<keyword evidence="2" id="KW-0255">Endonuclease</keyword>
<dbReference type="Gene3D" id="3.90.1570.10">
    <property type="entry name" value="tt1808, chain A"/>
    <property type="match status" value="1"/>
</dbReference>